<name>L7CFU9_RHOBT</name>
<organism evidence="3 4">
    <name type="scientific">Rhodopirellula baltica SWK14</name>
    <dbReference type="NCBI Taxonomy" id="993516"/>
    <lineage>
        <taxon>Bacteria</taxon>
        <taxon>Pseudomonadati</taxon>
        <taxon>Planctomycetota</taxon>
        <taxon>Planctomycetia</taxon>
        <taxon>Pirellulales</taxon>
        <taxon>Pirellulaceae</taxon>
        <taxon>Rhodopirellula</taxon>
    </lineage>
</organism>
<evidence type="ECO:0000313" key="3">
    <source>
        <dbReference type="EMBL" id="ELP32898.1"/>
    </source>
</evidence>
<dbReference type="InterPro" id="IPR007069">
    <property type="entry name" value="Transposase_32"/>
</dbReference>
<dbReference type="InterPro" id="IPR026889">
    <property type="entry name" value="Zn_Tnp"/>
</dbReference>
<reference evidence="3 4" key="1">
    <citation type="journal article" date="2013" name="Mar. Genomics">
        <title>Expression of sulfatases in Rhodopirellula baltica and the diversity of sulfatases in the genus Rhodopirellula.</title>
        <authorList>
            <person name="Wegner C.E."/>
            <person name="Richter-Heitmann T."/>
            <person name="Klindworth A."/>
            <person name="Klockow C."/>
            <person name="Richter M."/>
            <person name="Achstetter T."/>
            <person name="Glockner F.O."/>
            <person name="Harder J."/>
        </authorList>
    </citation>
    <scope>NUCLEOTIDE SEQUENCE [LARGE SCALE GENOMIC DNA]</scope>
    <source>
        <strain evidence="3 4">SWK14</strain>
    </source>
</reference>
<dbReference type="PANTHER" id="PTHR37023:SF1">
    <property type="entry name" value="ISSOD25 TRANSPOSASE TNPA_ISSOD25"/>
    <property type="match status" value="1"/>
</dbReference>
<accession>L7CFU9</accession>
<dbReference type="RefSeq" id="WP_007338116.1">
    <property type="nucleotide sequence ID" value="NZ_AMWG01000083.1"/>
</dbReference>
<comment type="caution">
    <text evidence="3">The sequence shown here is derived from an EMBL/GenBank/DDBJ whole genome shotgun (WGS) entry which is preliminary data.</text>
</comment>
<protein>
    <submittedName>
        <fullName evidence="3">Transposase</fullName>
    </submittedName>
</protein>
<proteinExistence type="predicted"/>
<feature type="domain" description="Transposase zinc-binding" evidence="2">
    <location>
        <begin position="8"/>
        <end position="98"/>
    </location>
</feature>
<dbReference type="EMBL" id="AMWG01000083">
    <property type="protein sequence ID" value="ELP32898.1"/>
    <property type="molecule type" value="Genomic_DNA"/>
</dbReference>
<gene>
    <name evidence="3" type="ORF">RBSWK_03172</name>
</gene>
<dbReference type="AlphaFoldDB" id="L7CFU9"/>
<feature type="domain" description="Transposase IS801/IS1294" evidence="1">
    <location>
        <begin position="141"/>
        <end position="312"/>
    </location>
</feature>
<dbReference type="Pfam" id="PF04986">
    <property type="entry name" value="Y2_Tnp"/>
    <property type="match status" value="1"/>
</dbReference>
<dbReference type="PATRIC" id="fig|993516.3.peg.3381"/>
<sequence length="375" mass="41903">MKGVSMVLKRYGDQYIAKHGTRMTAQQKKVLRAVMACREDSLGTIQYACSGCGEVTHVPRSCCNRHCPACQHQRQQQWLASVQENLLPCQYFLITFTLPAGLREFAMAHPKVLYVAMMSAAAQALQQAATNPRHVGVSETGFTSVLHTWGRDLGYHPHVHVVVPAGGIDAGGVWQSSRASVFVPEQILERLFRGKLKDKLRSESYFDSIPDDVWKGRFVVDSEAVGSGEFAVAYLAPYVMRGAVANRRVTQCDESISLEEASLTLQVKRSGTRQYKPMQMRVEEFIRRWLQHVLPAGFHRVRHYGFANARSKRSLEEVRWLVAVSLERQYELACSQQIVMAEPVAMQCPNCGGPMINLGYTPATTPLPQPARAPP</sequence>
<dbReference type="Proteomes" id="UP000010959">
    <property type="component" value="Unassembled WGS sequence"/>
</dbReference>
<evidence type="ECO:0000259" key="1">
    <source>
        <dbReference type="Pfam" id="PF04986"/>
    </source>
</evidence>
<dbReference type="Pfam" id="PF14319">
    <property type="entry name" value="Zn_Tnp_IS91"/>
    <property type="match status" value="1"/>
</dbReference>
<evidence type="ECO:0000313" key="4">
    <source>
        <dbReference type="Proteomes" id="UP000010959"/>
    </source>
</evidence>
<dbReference type="GO" id="GO:0006313">
    <property type="term" value="P:DNA transposition"/>
    <property type="evidence" value="ECO:0007669"/>
    <property type="project" value="InterPro"/>
</dbReference>
<dbReference type="PANTHER" id="PTHR37023">
    <property type="entry name" value="TRANSPOSASE"/>
    <property type="match status" value="1"/>
</dbReference>
<dbReference type="GO" id="GO:0004803">
    <property type="term" value="F:transposase activity"/>
    <property type="evidence" value="ECO:0007669"/>
    <property type="project" value="InterPro"/>
</dbReference>
<evidence type="ECO:0000259" key="2">
    <source>
        <dbReference type="Pfam" id="PF14319"/>
    </source>
</evidence>
<dbReference type="GO" id="GO:0003677">
    <property type="term" value="F:DNA binding"/>
    <property type="evidence" value="ECO:0007669"/>
    <property type="project" value="InterPro"/>
</dbReference>